<evidence type="ECO:0000256" key="2">
    <source>
        <dbReference type="SAM" id="SignalP"/>
    </source>
</evidence>
<dbReference type="Pfam" id="PF14121">
    <property type="entry name" value="Porin_10"/>
    <property type="match status" value="1"/>
</dbReference>
<sequence>MANKLKYLLILFICAAVQDVFAQVGNQRFPGQRTGEPVYSRDTSRNVRRNGESQNLDSVRMREENRKDSIVFTSKFIKVTSERLLMDSIQLFPLDTGLVNFENYSPLNQPRNPKISLGYPGVSQRDLLFNPRKTIGFDEGMHALDAYMINPQDINYFNARAPYTLLSLYSSLGGSKEQLFKTLHTQNIKPNWNIGFMLNFNGSRGYYSTNGILAQNVSDFTAGIFSWYHSVNKRYNLLANVLFNNLKAPETGSILKDTIFNSKQSSFDKTGEPVRLPSSFTNWKSTGFYIKQFYYIGHIDSLNRGKAGNKNVLPTQRVAYTFYYNQRKYNYLQNDLDRNGVFPDYYFSAGRSRDSLNVLHLQNEFSYSFYLRGKSLKMVKNELKLDVGLTQDFYKVSQFVADTLINEFGRKEIKPSRVQNETFQNITLKARLGYRFSDRINLDGDIRQIVQGRNFGDLLYDAKLTLAGGKKAGRIVLGAYLQSSSPGMVYTNWISNHYIFNNNFSNQKTTNLSFNYINDMLQVDLKAEYFLITDYLYFAAQPGGIDATPKQYGAGINMLKVSLGKNLQWRKFHFDNYVVYQKTDNANILRTPEVYTYSSLYYGTVLFNVLNSQFGVNVRYNTPYLAPSYAVGLGQFYNGPNITFTSYPIATVFFKATLDRTNLFIQYDYINQGLLSNGFYTVNRYPQMDKMIKFGVAWTFYN</sequence>
<feature type="compositionally biased region" description="Basic and acidic residues" evidence="1">
    <location>
        <begin position="42"/>
        <end position="51"/>
    </location>
</feature>
<dbReference type="RefSeq" id="WP_129876340.1">
    <property type="nucleotide sequence ID" value="NZ_SEWG01000003.1"/>
</dbReference>
<name>A0A4V1ZBY6_9SPHI</name>
<comment type="caution">
    <text evidence="3">The sequence shown here is derived from an EMBL/GenBank/DDBJ whole genome shotgun (WGS) entry which is preliminary data.</text>
</comment>
<feature type="region of interest" description="Disordered" evidence="1">
    <location>
        <begin position="32"/>
        <end position="55"/>
    </location>
</feature>
<organism evidence="3 4">
    <name type="scientific">Mucilaginibacter terrigena</name>
    <dbReference type="NCBI Taxonomy" id="2492395"/>
    <lineage>
        <taxon>Bacteria</taxon>
        <taxon>Pseudomonadati</taxon>
        <taxon>Bacteroidota</taxon>
        <taxon>Sphingobacteriia</taxon>
        <taxon>Sphingobacteriales</taxon>
        <taxon>Sphingobacteriaceae</taxon>
        <taxon>Mucilaginibacter</taxon>
    </lineage>
</organism>
<accession>A0A4V1ZBY6</accession>
<feature type="chain" id="PRO_5020649427" description="Porin" evidence="2">
    <location>
        <begin position="23"/>
        <end position="702"/>
    </location>
</feature>
<keyword evidence="2" id="KW-0732">Signal</keyword>
<dbReference type="OrthoDB" id="1489309at2"/>
<feature type="signal peptide" evidence="2">
    <location>
        <begin position="1"/>
        <end position="22"/>
    </location>
</feature>
<evidence type="ECO:0000256" key="1">
    <source>
        <dbReference type="SAM" id="MobiDB-lite"/>
    </source>
</evidence>
<evidence type="ECO:0008006" key="5">
    <source>
        <dbReference type="Google" id="ProtNLM"/>
    </source>
</evidence>
<evidence type="ECO:0000313" key="3">
    <source>
        <dbReference type="EMBL" id="RYU90790.1"/>
    </source>
</evidence>
<gene>
    <name evidence="3" type="ORF">EWM62_09105</name>
</gene>
<dbReference type="InterPro" id="IPR025631">
    <property type="entry name" value="Porin_10"/>
</dbReference>
<dbReference type="AlphaFoldDB" id="A0A4V1ZBY6"/>
<protein>
    <recommendedName>
        <fullName evidence="5">Porin</fullName>
    </recommendedName>
</protein>
<dbReference type="Proteomes" id="UP000293331">
    <property type="component" value="Unassembled WGS sequence"/>
</dbReference>
<reference evidence="3 4" key="1">
    <citation type="submission" date="2019-02" db="EMBL/GenBank/DDBJ databases">
        <title>Bacterial novel species Mucilaginibacter sp. 17JY9-4 isolated from soil.</title>
        <authorList>
            <person name="Jung H.-Y."/>
        </authorList>
    </citation>
    <scope>NUCLEOTIDE SEQUENCE [LARGE SCALE GENOMIC DNA]</scope>
    <source>
        <strain evidence="3 4">17JY9-4</strain>
    </source>
</reference>
<keyword evidence="4" id="KW-1185">Reference proteome</keyword>
<dbReference type="EMBL" id="SEWG01000003">
    <property type="protein sequence ID" value="RYU90790.1"/>
    <property type="molecule type" value="Genomic_DNA"/>
</dbReference>
<evidence type="ECO:0000313" key="4">
    <source>
        <dbReference type="Proteomes" id="UP000293331"/>
    </source>
</evidence>
<proteinExistence type="predicted"/>